<comment type="caution">
    <text evidence="6">The sequence shown here is derived from an EMBL/GenBank/DDBJ whole genome shotgun (WGS) entry which is preliminary data.</text>
</comment>
<comment type="similarity">
    <text evidence="1">Belongs to the glycosyltransferase 2 family.</text>
</comment>
<dbReference type="Gene3D" id="3.90.550.10">
    <property type="entry name" value="Spore Coat Polysaccharide Biosynthesis Protein SpsA, Chain A"/>
    <property type="match status" value="1"/>
</dbReference>
<evidence type="ECO:0000256" key="4">
    <source>
        <dbReference type="SAM" id="Phobius"/>
    </source>
</evidence>
<dbReference type="InterPro" id="IPR001173">
    <property type="entry name" value="Glyco_trans_2-like"/>
</dbReference>
<feature type="domain" description="Glycosyltransferase 2-like" evidence="5">
    <location>
        <begin position="11"/>
        <end position="144"/>
    </location>
</feature>
<dbReference type="GO" id="GO:0016757">
    <property type="term" value="F:glycosyltransferase activity"/>
    <property type="evidence" value="ECO:0007669"/>
    <property type="project" value="UniProtKB-KW"/>
</dbReference>
<keyword evidence="4" id="KW-0472">Membrane</keyword>
<organism evidence="6 7">
    <name type="scientific">Sphingobium yanoikuyae</name>
    <name type="common">Sphingomonas yanoikuyae</name>
    <dbReference type="NCBI Taxonomy" id="13690"/>
    <lineage>
        <taxon>Bacteria</taxon>
        <taxon>Pseudomonadati</taxon>
        <taxon>Pseudomonadota</taxon>
        <taxon>Alphaproteobacteria</taxon>
        <taxon>Sphingomonadales</taxon>
        <taxon>Sphingomonadaceae</taxon>
        <taxon>Sphingobium</taxon>
    </lineage>
</organism>
<evidence type="ECO:0000259" key="5">
    <source>
        <dbReference type="Pfam" id="PF00535"/>
    </source>
</evidence>
<reference evidence="6 7" key="1">
    <citation type="submission" date="2014-03" db="EMBL/GenBank/DDBJ databases">
        <title>Genome sequence of Sphingobium yanoikuyae B1.</title>
        <authorList>
            <person name="Gan H.M."/>
            <person name="Gan H.Y."/>
            <person name="Savka M.A."/>
        </authorList>
    </citation>
    <scope>NUCLEOTIDE SEQUENCE [LARGE SCALE GENOMIC DNA]</scope>
    <source>
        <strain evidence="6 7">B1</strain>
    </source>
</reference>
<sequence>MNPAKNGPIAICMVSFRSPEQIIACLETLAATTYPDFEVIICENGGEAAFAALTHAVSHTLPAGQRITCLLAESNLGYAGGVNLCMASRPDAQAWWILNPDTQVEPGTLGALVARLERGDCDAVGGTLYHAGGTVQAYGGRWRPALARAESIGHGASLATAPDVTTIERDMNYLLGASMMIGRHFVEQVGLMREDYFLYAEEVEWCLRGIARGMRLGFAPDALVCHNQGETTGSATSIRERPRLPIFLDERNKILVVRDTRPAMLPIAVLTSLILGILRFARRRAWRQWGYALTGWWAGIRNQRGIPNWLR</sequence>
<dbReference type="RefSeq" id="WP_037522230.1">
    <property type="nucleotide sequence ID" value="NZ_JGVR01000042.1"/>
</dbReference>
<name>A0A084EBF6_SPHYA</name>
<dbReference type="Pfam" id="PF00535">
    <property type="entry name" value="Glycos_transf_2"/>
    <property type="match status" value="1"/>
</dbReference>
<keyword evidence="4" id="KW-1133">Transmembrane helix</keyword>
<evidence type="ECO:0000256" key="2">
    <source>
        <dbReference type="ARBA" id="ARBA00022676"/>
    </source>
</evidence>
<keyword evidence="3 6" id="KW-0808">Transferase</keyword>
<dbReference type="Proteomes" id="UP000028534">
    <property type="component" value="Unassembled WGS sequence"/>
</dbReference>
<evidence type="ECO:0000313" key="7">
    <source>
        <dbReference type="Proteomes" id="UP000028534"/>
    </source>
</evidence>
<accession>A0A084EBF6</accession>
<evidence type="ECO:0000256" key="1">
    <source>
        <dbReference type="ARBA" id="ARBA00006739"/>
    </source>
</evidence>
<dbReference type="InterPro" id="IPR029044">
    <property type="entry name" value="Nucleotide-diphossugar_trans"/>
</dbReference>
<dbReference type="PANTHER" id="PTHR43179">
    <property type="entry name" value="RHAMNOSYLTRANSFERASE WBBL"/>
    <property type="match status" value="1"/>
</dbReference>
<keyword evidence="4" id="KW-0812">Transmembrane</keyword>
<keyword evidence="2" id="KW-0328">Glycosyltransferase</keyword>
<proteinExistence type="inferred from homology"/>
<dbReference type="SUPFAM" id="SSF53448">
    <property type="entry name" value="Nucleotide-diphospho-sugar transferases"/>
    <property type="match status" value="1"/>
</dbReference>
<dbReference type="PANTHER" id="PTHR43179:SF12">
    <property type="entry name" value="GALACTOFURANOSYLTRANSFERASE GLFT2"/>
    <property type="match status" value="1"/>
</dbReference>
<evidence type="ECO:0000256" key="3">
    <source>
        <dbReference type="ARBA" id="ARBA00022679"/>
    </source>
</evidence>
<feature type="transmembrane region" description="Helical" evidence="4">
    <location>
        <begin position="263"/>
        <end position="281"/>
    </location>
</feature>
<dbReference type="PATRIC" id="fig|13690.10.peg.4669"/>
<dbReference type="eggNOG" id="COG1216">
    <property type="taxonomic scope" value="Bacteria"/>
</dbReference>
<dbReference type="AlphaFoldDB" id="A0A084EBF6"/>
<evidence type="ECO:0000313" key="6">
    <source>
        <dbReference type="EMBL" id="KEZ15298.1"/>
    </source>
</evidence>
<dbReference type="EMBL" id="JGVR01000042">
    <property type="protein sequence ID" value="KEZ15298.1"/>
    <property type="molecule type" value="Genomic_DNA"/>
</dbReference>
<protein>
    <submittedName>
        <fullName evidence="6">Glycosyl transferase family 2</fullName>
    </submittedName>
</protein>
<gene>
    <name evidence="6" type="ORF">CP98_04534</name>
</gene>